<organism evidence="6 7">
    <name type="scientific">Patellaria atrata CBS 101060</name>
    <dbReference type="NCBI Taxonomy" id="1346257"/>
    <lineage>
        <taxon>Eukaryota</taxon>
        <taxon>Fungi</taxon>
        <taxon>Dikarya</taxon>
        <taxon>Ascomycota</taxon>
        <taxon>Pezizomycotina</taxon>
        <taxon>Dothideomycetes</taxon>
        <taxon>Dothideomycetes incertae sedis</taxon>
        <taxon>Patellariales</taxon>
        <taxon>Patellariaceae</taxon>
        <taxon>Patellaria</taxon>
    </lineage>
</organism>
<name>A0A9P4SCH2_9PEZI</name>
<dbReference type="PANTHER" id="PTHR47174">
    <property type="entry name" value="BRIDGING INTEGRATOR 3"/>
    <property type="match status" value="1"/>
</dbReference>
<dbReference type="AlphaFoldDB" id="A0A9P4SCH2"/>
<dbReference type="SMART" id="SM00326">
    <property type="entry name" value="SH3"/>
    <property type="match status" value="1"/>
</dbReference>
<dbReference type="Proteomes" id="UP000799429">
    <property type="component" value="Unassembled WGS sequence"/>
</dbReference>
<dbReference type="GO" id="GO:0005737">
    <property type="term" value="C:cytoplasm"/>
    <property type="evidence" value="ECO:0007669"/>
    <property type="project" value="UniProtKB-SubCell"/>
</dbReference>
<evidence type="ECO:0000256" key="4">
    <source>
        <dbReference type="PROSITE-ProRule" id="PRU00192"/>
    </source>
</evidence>
<dbReference type="InterPro" id="IPR046982">
    <property type="entry name" value="BIN3/RVS161-like"/>
</dbReference>
<dbReference type="PROSITE" id="PS50002">
    <property type="entry name" value="SH3"/>
    <property type="match status" value="1"/>
</dbReference>
<gene>
    <name evidence="6" type="ORF">M501DRAFT_675038</name>
</gene>
<accession>A0A9P4SCH2</accession>
<evidence type="ECO:0000259" key="5">
    <source>
        <dbReference type="PROSITE" id="PS50002"/>
    </source>
</evidence>
<dbReference type="OrthoDB" id="6250593at2759"/>
<evidence type="ECO:0000313" key="6">
    <source>
        <dbReference type="EMBL" id="KAF2840085.1"/>
    </source>
</evidence>
<dbReference type="GO" id="GO:0015629">
    <property type="term" value="C:actin cytoskeleton"/>
    <property type="evidence" value="ECO:0007669"/>
    <property type="project" value="TreeGrafter"/>
</dbReference>
<evidence type="ECO:0000256" key="2">
    <source>
        <dbReference type="ARBA" id="ARBA00022443"/>
    </source>
</evidence>
<dbReference type="PANTHER" id="PTHR47174:SF3">
    <property type="entry name" value="BRIDGING INTEGRATOR 3"/>
    <property type="match status" value="1"/>
</dbReference>
<dbReference type="GO" id="GO:0008289">
    <property type="term" value="F:lipid binding"/>
    <property type="evidence" value="ECO:0007669"/>
    <property type="project" value="TreeGrafter"/>
</dbReference>
<dbReference type="GO" id="GO:0006897">
    <property type="term" value="P:endocytosis"/>
    <property type="evidence" value="ECO:0007669"/>
    <property type="project" value="InterPro"/>
</dbReference>
<sequence length="226" mass="24410">MADEFRTAMASRSIRTIKAELEFLADTNNLTRAQLTSILSQLPSEASSTAKSHSTPAYEAPTQAINNLGLTSQNEKAPFNEKAVFNPPTAPPPAYAPAKALCNATALYQYAPQDEGDLAFELHDPISVTEYTNAEWWKGRNERTGAEGIFPRSYVRVEEKKGGMPMVPVPQQPMGYGNVPLEVSQSSQGQPNKHTDMGKNIGKKFGNAAVFGAGATMGSKVINSIF</sequence>
<dbReference type="InterPro" id="IPR036028">
    <property type="entry name" value="SH3-like_dom_sf"/>
</dbReference>
<comment type="caution">
    <text evidence="6">The sequence shown here is derived from an EMBL/GenBank/DDBJ whole genome shotgun (WGS) entry which is preliminary data.</text>
</comment>
<dbReference type="InterPro" id="IPR001452">
    <property type="entry name" value="SH3_domain"/>
</dbReference>
<dbReference type="CDD" id="cd00174">
    <property type="entry name" value="SH3"/>
    <property type="match status" value="1"/>
</dbReference>
<keyword evidence="3" id="KW-0963">Cytoplasm</keyword>
<dbReference type="Pfam" id="PF00018">
    <property type="entry name" value="SH3_1"/>
    <property type="match status" value="1"/>
</dbReference>
<dbReference type="GO" id="GO:0051666">
    <property type="term" value="P:actin cortical patch localization"/>
    <property type="evidence" value="ECO:0007669"/>
    <property type="project" value="InterPro"/>
</dbReference>
<keyword evidence="7" id="KW-1185">Reference proteome</keyword>
<evidence type="ECO:0000256" key="3">
    <source>
        <dbReference type="ARBA" id="ARBA00022490"/>
    </source>
</evidence>
<proteinExistence type="predicted"/>
<feature type="domain" description="SH3" evidence="5">
    <location>
        <begin position="99"/>
        <end position="160"/>
    </location>
</feature>
<keyword evidence="2 4" id="KW-0728">SH3 domain</keyword>
<dbReference type="SUPFAM" id="SSF50044">
    <property type="entry name" value="SH3-domain"/>
    <property type="match status" value="1"/>
</dbReference>
<evidence type="ECO:0000256" key="1">
    <source>
        <dbReference type="ARBA" id="ARBA00004496"/>
    </source>
</evidence>
<comment type="subcellular location">
    <subcellularLocation>
        <location evidence="1">Cytoplasm</location>
    </subcellularLocation>
</comment>
<reference evidence="6" key="1">
    <citation type="journal article" date="2020" name="Stud. Mycol.">
        <title>101 Dothideomycetes genomes: a test case for predicting lifestyles and emergence of pathogens.</title>
        <authorList>
            <person name="Haridas S."/>
            <person name="Albert R."/>
            <person name="Binder M."/>
            <person name="Bloem J."/>
            <person name="Labutti K."/>
            <person name="Salamov A."/>
            <person name="Andreopoulos B."/>
            <person name="Baker S."/>
            <person name="Barry K."/>
            <person name="Bills G."/>
            <person name="Bluhm B."/>
            <person name="Cannon C."/>
            <person name="Castanera R."/>
            <person name="Culley D."/>
            <person name="Daum C."/>
            <person name="Ezra D."/>
            <person name="Gonzalez J."/>
            <person name="Henrissat B."/>
            <person name="Kuo A."/>
            <person name="Liang C."/>
            <person name="Lipzen A."/>
            <person name="Lutzoni F."/>
            <person name="Magnuson J."/>
            <person name="Mondo S."/>
            <person name="Nolan M."/>
            <person name="Ohm R."/>
            <person name="Pangilinan J."/>
            <person name="Park H.-J."/>
            <person name="Ramirez L."/>
            <person name="Alfaro M."/>
            <person name="Sun H."/>
            <person name="Tritt A."/>
            <person name="Yoshinaga Y."/>
            <person name="Zwiers L.-H."/>
            <person name="Turgeon B."/>
            <person name="Goodwin S."/>
            <person name="Spatafora J."/>
            <person name="Crous P."/>
            <person name="Grigoriev I."/>
        </authorList>
    </citation>
    <scope>NUCLEOTIDE SEQUENCE</scope>
    <source>
        <strain evidence="6">CBS 101060</strain>
    </source>
</reference>
<evidence type="ECO:0000313" key="7">
    <source>
        <dbReference type="Proteomes" id="UP000799429"/>
    </source>
</evidence>
<dbReference type="GO" id="GO:0097320">
    <property type="term" value="P:plasma membrane tubulation"/>
    <property type="evidence" value="ECO:0007669"/>
    <property type="project" value="TreeGrafter"/>
</dbReference>
<dbReference type="Gene3D" id="2.30.30.40">
    <property type="entry name" value="SH3 Domains"/>
    <property type="match status" value="1"/>
</dbReference>
<protein>
    <submittedName>
        <fullName evidence="6">SH3-domain-containing protein</fullName>
    </submittedName>
</protein>
<dbReference type="EMBL" id="MU006093">
    <property type="protein sequence ID" value="KAF2840085.1"/>
    <property type="molecule type" value="Genomic_DNA"/>
</dbReference>